<feature type="domain" description="Acyl-CoA dehydrogenase/oxidase N-terminal" evidence="9">
    <location>
        <begin position="85"/>
        <end position="164"/>
    </location>
</feature>
<evidence type="ECO:0000256" key="6">
    <source>
        <dbReference type="SAM" id="MobiDB-lite"/>
    </source>
</evidence>
<protein>
    <submittedName>
        <fullName evidence="11">Acyl-CoA dehydrogenase family protein</fullName>
    </submittedName>
</protein>
<keyword evidence="4" id="KW-0274">FAD</keyword>
<evidence type="ECO:0000313" key="12">
    <source>
        <dbReference type="Proteomes" id="UP000664617"/>
    </source>
</evidence>
<evidence type="ECO:0000259" key="7">
    <source>
        <dbReference type="Pfam" id="PF01756"/>
    </source>
</evidence>
<feature type="region of interest" description="Disordered" evidence="6">
    <location>
        <begin position="693"/>
        <end position="714"/>
    </location>
</feature>
<dbReference type="InterPro" id="IPR013786">
    <property type="entry name" value="AcylCoA_DH/ox_N"/>
</dbReference>
<feature type="domain" description="Acyl-CoA oxidase C-terminal" evidence="7">
    <location>
        <begin position="536"/>
        <end position="676"/>
    </location>
</feature>
<evidence type="ECO:0000313" key="11">
    <source>
        <dbReference type="EMBL" id="MBO0609682.1"/>
    </source>
</evidence>
<dbReference type="Pfam" id="PF22924">
    <property type="entry name" value="ACOX_C_alpha1"/>
    <property type="match status" value="1"/>
</dbReference>
<evidence type="ECO:0000259" key="9">
    <source>
        <dbReference type="Pfam" id="PF02771"/>
    </source>
</evidence>
<dbReference type="EMBL" id="JAFMPK010000044">
    <property type="protein sequence ID" value="MBO0609682.1"/>
    <property type="molecule type" value="Genomic_DNA"/>
</dbReference>
<dbReference type="Pfam" id="PF02770">
    <property type="entry name" value="Acyl-CoA_dh_M"/>
    <property type="match status" value="1"/>
</dbReference>
<gene>
    <name evidence="11" type="ORF">J0911_11680</name>
</gene>
<keyword evidence="12" id="KW-1185">Reference proteome</keyword>
<dbReference type="InterPro" id="IPR055060">
    <property type="entry name" value="ACOX_C_alpha1"/>
</dbReference>
<evidence type="ECO:0000256" key="3">
    <source>
        <dbReference type="ARBA" id="ARBA00022630"/>
    </source>
</evidence>
<dbReference type="PIRSF" id="PIRSF000168">
    <property type="entry name" value="Acyl-CoA_oxidase"/>
    <property type="match status" value="1"/>
</dbReference>
<dbReference type="Pfam" id="PF01756">
    <property type="entry name" value="ACOX"/>
    <property type="match status" value="1"/>
</dbReference>
<dbReference type="InterPro" id="IPR046373">
    <property type="entry name" value="Acyl-CoA_Oxase/DH_mid-dom_sf"/>
</dbReference>
<sequence length="714" mass="77393">MTTTSEPPVTTSAAAGTPTGVDAAATPVRTASARPAPNGPRVDVAELEHLLLGRWKDVRSHARRLVAERDDIWKIDGISMEEHRERTLEIMKFMAREEPGQVWRAFPARLGGHDDAGGNLVGCEELFVADPSLQIKSGVQWGLFAAAILHLGTEEQQDRLLPGAMDLSVPGAFAMTETGHGSDVASVGTTATYDPETEEFVINTPFRGAWKQYLGNAARHGVAATVFAQLITRGVNHGVHCFYVPIRDPETLEFLPGVGGEDDGHKGGLNGIDNGKLHFTDVRIPRRDLLARYGQVAADGTYTSSIDSPGRRFFTMLGALVQGRVTLDGSASVAAKVGLAIATKYADERRQFAAGEGQDEITLLDYAMHRKRLFPRIAETYAISFAHDELLDLFHGVFSGATDTPENREDLETTAAALKATSTWFAMDTLQTCRQACGGAGFLSENRFTSMRSDLDVYTTFEGDNHILLQLAAKRLVGDHGRKLAKAAKSPAGVAGMVAGQVKDALLHKTPLRKLGQDVADAGGAARNLLDPSVQRALLQGRVDGLVHAVAMGMRPAVGMKDPAKAQEVFDDNQVELITSSVAWAELFRWDAFTAALTRIEDPGTRAIMTTVRDVYGLTVVERHLDWYLANGRLSASRAKAVTTTIHRLLKKIRPHAVDLVDAFGYGGRHLRAPIADGSERVRQDEARQYYRDLAASGQAPTSEKSLRKSRTGS</sequence>
<reference evidence="12" key="1">
    <citation type="submission" date="2023-07" db="EMBL/GenBank/DDBJ databases">
        <title>Myceligenerans salitolerans sp. nov., a halotolerant actinomycete isolated from a salt lake in Xinjiang, China.</title>
        <authorList>
            <person name="Guan T."/>
        </authorList>
    </citation>
    <scope>NUCLEOTIDE SEQUENCE [LARGE SCALE GENOMIC DNA]</scope>
    <source>
        <strain evidence="12">XHU 5031</strain>
    </source>
</reference>
<comment type="similarity">
    <text evidence="2">Belongs to the acyl-CoA oxidase family.</text>
</comment>
<proteinExistence type="inferred from homology"/>
<organism evidence="11 12">
    <name type="scientific">Myceligenerans salitolerans</name>
    <dbReference type="NCBI Taxonomy" id="1230528"/>
    <lineage>
        <taxon>Bacteria</taxon>
        <taxon>Bacillati</taxon>
        <taxon>Actinomycetota</taxon>
        <taxon>Actinomycetes</taxon>
        <taxon>Micrococcales</taxon>
        <taxon>Promicromonosporaceae</taxon>
        <taxon>Myceligenerans</taxon>
    </lineage>
</organism>
<dbReference type="InterPro" id="IPR006091">
    <property type="entry name" value="Acyl-CoA_Oxase/DH_mid-dom"/>
</dbReference>
<dbReference type="PANTHER" id="PTHR10909">
    <property type="entry name" value="ELECTRON TRANSPORT OXIDOREDUCTASE"/>
    <property type="match status" value="1"/>
</dbReference>
<evidence type="ECO:0000259" key="8">
    <source>
        <dbReference type="Pfam" id="PF02770"/>
    </source>
</evidence>
<dbReference type="Proteomes" id="UP000664617">
    <property type="component" value="Unassembled WGS sequence"/>
</dbReference>
<feature type="region of interest" description="Disordered" evidence="6">
    <location>
        <begin position="1"/>
        <end position="22"/>
    </location>
</feature>
<dbReference type="InterPro" id="IPR036250">
    <property type="entry name" value="AcylCo_DH-like_C"/>
</dbReference>
<dbReference type="Gene3D" id="1.20.140.10">
    <property type="entry name" value="Butyryl-CoA Dehydrogenase, subunit A, domain 3"/>
    <property type="match status" value="2"/>
</dbReference>
<dbReference type="RefSeq" id="WP_207275613.1">
    <property type="nucleotide sequence ID" value="NZ_JAFMPK010000044.1"/>
</dbReference>
<dbReference type="InterPro" id="IPR009100">
    <property type="entry name" value="AcylCoA_DH/oxidase_NM_dom_sf"/>
</dbReference>
<evidence type="ECO:0000256" key="1">
    <source>
        <dbReference type="ARBA" id="ARBA00001974"/>
    </source>
</evidence>
<comment type="caution">
    <text evidence="11">The sequence shown here is derived from an EMBL/GenBank/DDBJ whole genome shotgun (WGS) entry which is preliminary data.</text>
</comment>
<accession>A0ABS3I9L0</accession>
<evidence type="ECO:0000256" key="5">
    <source>
        <dbReference type="ARBA" id="ARBA00023002"/>
    </source>
</evidence>
<dbReference type="Gene3D" id="2.40.110.10">
    <property type="entry name" value="Butyryl-CoA Dehydrogenase, subunit A, domain 2"/>
    <property type="match status" value="1"/>
</dbReference>
<keyword evidence="5" id="KW-0560">Oxidoreductase</keyword>
<dbReference type="Gene3D" id="1.10.540.10">
    <property type="entry name" value="Acyl-CoA dehydrogenase/oxidase, N-terminal domain"/>
    <property type="match status" value="1"/>
</dbReference>
<keyword evidence="3" id="KW-0285">Flavoprotein</keyword>
<feature type="domain" description="Acyl-CoA oxidase C-alpha1" evidence="10">
    <location>
        <begin position="318"/>
        <end position="477"/>
    </location>
</feature>
<comment type="cofactor">
    <cofactor evidence="1">
        <name>FAD</name>
        <dbReference type="ChEBI" id="CHEBI:57692"/>
    </cofactor>
</comment>
<dbReference type="InterPro" id="IPR037069">
    <property type="entry name" value="AcylCoA_DH/ox_N_sf"/>
</dbReference>
<feature type="compositionally biased region" description="Polar residues" evidence="6">
    <location>
        <begin position="1"/>
        <end position="14"/>
    </location>
</feature>
<dbReference type="Pfam" id="PF02771">
    <property type="entry name" value="Acyl-CoA_dh_N"/>
    <property type="match status" value="1"/>
</dbReference>
<dbReference type="SUPFAM" id="SSF47203">
    <property type="entry name" value="Acyl-CoA dehydrogenase C-terminal domain-like"/>
    <property type="match status" value="2"/>
</dbReference>
<dbReference type="SUPFAM" id="SSF56645">
    <property type="entry name" value="Acyl-CoA dehydrogenase NM domain-like"/>
    <property type="match status" value="1"/>
</dbReference>
<evidence type="ECO:0000259" key="10">
    <source>
        <dbReference type="Pfam" id="PF22924"/>
    </source>
</evidence>
<dbReference type="InterPro" id="IPR002655">
    <property type="entry name" value="Acyl-CoA_oxidase_C"/>
</dbReference>
<name>A0ABS3I9L0_9MICO</name>
<feature type="domain" description="Acyl-CoA oxidase/dehydrogenase middle" evidence="8">
    <location>
        <begin position="172"/>
        <end position="282"/>
    </location>
</feature>
<evidence type="ECO:0000256" key="2">
    <source>
        <dbReference type="ARBA" id="ARBA00006288"/>
    </source>
</evidence>
<evidence type="ECO:0000256" key="4">
    <source>
        <dbReference type="ARBA" id="ARBA00022827"/>
    </source>
</evidence>
<dbReference type="InterPro" id="IPR012258">
    <property type="entry name" value="Acyl-CoA_oxidase"/>
</dbReference>